<evidence type="ECO:0000313" key="4">
    <source>
        <dbReference type="Proteomes" id="UP000647172"/>
    </source>
</evidence>
<feature type="region of interest" description="Disordered" evidence="1">
    <location>
        <begin position="50"/>
        <end position="73"/>
    </location>
</feature>
<proteinExistence type="predicted"/>
<comment type="caution">
    <text evidence="3">The sequence shown here is derived from an EMBL/GenBank/DDBJ whole genome shotgun (WGS) entry which is preliminary data.</text>
</comment>
<sequence length="307" mass="30756">MLTRLRRLTLVAVLGIAAALAVAGPATAGDGTGGVGCTKGSSAPGCDINAGTGGNSGNTKPGNTGGKGGDGKCRNPEGAEIPCQRDGGWAGDDGCYYKPADVSPSTIDALGGQPAGAGGWYQQVCYNDAGEATSGFGGPVWIAGAAPPVVSPEVLARQARSRLNLPTIVIRINPPGKQLTHLPTWLSLDASSWETKSATASVPGVSVTATARPVQATWAMGNNTTKVCTGPGTMWTPGTDPKLPSPDCSYTYTHSSAQAPGGTYTVTVTVTWEVTWAGAGQSGTVPGLTTTGSVPVTVQESQAVITG</sequence>
<keyword evidence="4" id="KW-1185">Reference proteome</keyword>
<dbReference type="AlphaFoldDB" id="A0A919MPW3"/>
<organism evidence="3 4">
    <name type="scientific">Actinoplanes nipponensis</name>
    <dbReference type="NCBI Taxonomy" id="135950"/>
    <lineage>
        <taxon>Bacteria</taxon>
        <taxon>Bacillati</taxon>
        <taxon>Actinomycetota</taxon>
        <taxon>Actinomycetes</taxon>
        <taxon>Micromonosporales</taxon>
        <taxon>Micromonosporaceae</taxon>
        <taxon>Actinoplanes</taxon>
    </lineage>
</organism>
<name>A0A919MPW3_9ACTN</name>
<dbReference type="RefSeq" id="WP_203773983.1">
    <property type="nucleotide sequence ID" value="NZ_BAAAYJ010000087.1"/>
</dbReference>
<dbReference type="Proteomes" id="UP000647172">
    <property type="component" value="Unassembled WGS sequence"/>
</dbReference>
<feature type="chain" id="PRO_5037587614" description="PKD domain-containing protein" evidence="2">
    <location>
        <begin position="29"/>
        <end position="307"/>
    </location>
</feature>
<evidence type="ECO:0000256" key="2">
    <source>
        <dbReference type="SAM" id="SignalP"/>
    </source>
</evidence>
<evidence type="ECO:0000256" key="1">
    <source>
        <dbReference type="SAM" id="MobiDB-lite"/>
    </source>
</evidence>
<gene>
    <name evidence="3" type="ORF">Ani05nite_60260</name>
</gene>
<dbReference type="EMBL" id="BOMQ01000070">
    <property type="protein sequence ID" value="GIE52492.1"/>
    <property type="molecule type" value="Genomic_DNA"/>
</dbReference>
<protein>
    <recommendedName>
        <fullName evidence="5">PKD domain-containing protein</fullName>
    </recommendedName>
</protein>
<evidence type="ECO:0000313" key="3">
    <source>
        <dbReference type="EMBL" id="GIE52492.1"/>
    </source>
</evidence>
<accession>A0A919MPW3</accession>
<keyword evidence="2" id="KW-0732">Signal</keyword>
<reference evidence="3" key="1">
    <citation type="submission" date="2021-01" db="EMBL/GenBank/DDBJ databases">
        <title>Whole genome shotgun sequence of Actinoplanes nipponensis NBRC 14063.</title>
        <authorList>
            <person name="Komaki H."/>
            <person name="Tamura T."/>
        </authorList>
    </citation>
    <scope>NUCLEOTIDE SEQUENCE</scope>
    <source>
        <strain evidence="3">NBRC 14063</strain>
    </source>
</reference>
<feature type="signal peptide" evidence="2">
    <location>
        <begin position="1"/>
        <end position="28"/>
    </location>
</feature>
<evidence type="ECO:0008006" key="5">
    <source>
        <dbReference type="Google" id="ProtNLM"/>
    </source>
</evidence>